<dbReference type="Pfam" id="PF00333">
    <property type="entry name" value="Ribosomal_S5"/>
    <property type="match status" value="1"/>
</dbReference>
<dbReference type="InterPro" id="IPR000851">
    <property type="entry name" value="Ribosomal_uS5"/>
</dbReference>
<dbReference type="GO" id="GO:0003735">
    <property type="term" value="F:structural constituent of ribosome"/>
    <property type="evidence" value="ECO:0007669"/>
    <property type="project" value="UniProtKB-UniRule"/>
</dbReference>
<dbReference type="GO" id="GO:0003723">
    <property type="term" value="F:RNA binding"/>
    <property type="evidence" value="ECO:0007669"/>
    <property type="project" value="InterPro"/>
</dbReference>
<dbReference type="Gene3D" id="3.30.230.10">
    <property type="match status" value="1"/>
</dbReference>
<keyword evidence="4" id="KW-0496">Mitochondrion</keyword>
<dbReference type="PANTHER" id="PTHR48277">
    <property type="entry name" value="MITOCHONDRIAL RIBOSOMAL PROTEIN S5"/>
    <property type="match status" value="1"/>
</dbReference>
<dbReference type="PROSITE" id="PS50881">
    <property type="entry name" value="S5_DSRBD"/>
    <property type="match status" value="1"/>
</dbReference>
<reference evidence="12 13" key="1">
    <citation type="submission" date="2021-06" db="EMBL/GenBank/DDBJ databases">
        <title>Caerostris darwini draft genome.</title>
        <authorList>
            <person name="Kono N."/>
            <person name="Arakawa K."/>
        </authorList>
    </citation>
    <scope>NUCLEOTIDE SEQUENCE [LARGE SCALE GENOMIC DNA]</scope>
</reference>
<evidence type="ECO:0000256" key="3">
    <source>
        <dbReference type="ARBA" id="ARBA00022980"/>
    </source>
</evidence>
<evidence type="ECO:0000256" key="9">
    <source>
        <dbReference type="PROSITE-ProRule" id="PRU00268"/>
    </source>
</evidence>
<keyword evidence="3 9" id="KW-0689">Ribosomal protein</keyword>
<sequence>MANFRFAFQNLCKQTLHQNCLLKTSSCTSKVISTTSSAVTPHQNILLPIITSFRFSHTFLSRISAEMLWKGVTSVSNAGRRKGRGSAAGRMRQKDLNRGQVIGYGKKNMLWPGLNSPVIQGKELIPQRELPPDEKRTQRILELRDKAVTRRSFKLHPLERGWTSNKLPGRNLGSPDSVGEEKFEGFNSRVLEFKPVMHMSGTRGRVRRFSAMVVVGNGKGLAGFGIAGSPTGASAAKLAKNRASKALRYIELDNNTVIHDFYSEFGPCRLFVHKMPEGFGLVCHRCIREICKVLGIKDLWVKVEGSTKNYQCITRAFFIGLHKQKSFQQLADEKGLHLVEMRKERDYFPVVLASPEKCRTEKEIGPTEQLDFKLHIMNNKVEAPRKKFEPFYVKFPSYIKEMKDREHMRNQKQSKIYHLVKYNGYKSFLNIREEEKEKSKLKKAIEE</sequence>
<dbReference type="EMBL" id="BPLQ01008166">
    <property type="protein sequence ID" value="GIY35423.1"/>
    <property type="molecule type" value="Genomic_DNA"/>
</dbReference>
<evidence type="ECO:0000256" key="8">
    <source>
        <dbReference type="ARBA" id="ARBA00062683"/>
    </source>
</evidence>
<evidence type="ECO:0000259" key="11">
    <source>
        <dbReference type="PROSITE" id="PS50881"/>
    </source>
</evidence>
<protein>
    <recommendedName>
        <fullName evidence="6">Small ribosomal subunit protein uS5m</fullName>
    </recommendedName>
    <alternativeName>
        <fullName evidence="7">28S ribosomal protein S5, mitochondrial</fullName>
    </alternativeName>
</protein>
<evidence type="ECO:0000256" key="10">
    <source>
        <dbReference type="RuleBase" id="RU003823"/>
    </source>
</evidence>
<dbReference type="GO" id="GO:0005743">
    <property type="term" value="C:mitochondrial inner membrane"/>
    <property type="evidence" value="ECO:0007669"/>
    <property type="project" value="UniProtKB-ARBA"/>
</dbReference>
<dbReference type="Gene3D" id="3.30.160.20">
    <property type="match status" value="1"/>
</dbReference>
<dbReference type="InterPro" id="IPR013810">
    <property type="entry name" value="Ribosomal_uS5_N"/>
</dbReference>
<dbReference type="InterPro" id="IPR020568">
    <property type="entry name" value="Ribosomal_Su5_D2-typ_SF"/>
</dbReference>
<dbReference type="SUPFAM" id="SSF54768">
    <property type="entry name" value="dsRNA-binding domain-like"/>
    <property type="match status" value="1"/>
</dbReference>
<dbReference type="PANTHER" id="PTHR48277:SF1">
    <property type="entry name" value="MITOCHONDRIAL RIBOSOMAL PROTEIN S5"/>
    <property type="match status" value="1"/>
</dbReference>
<dbReference type="GO" id="GO:0006412">
    <property type="term" value="P:translation"/>
    <property type="evidence" value="ECO:0007669"/>
    <property type="project" value="InterPro"/>
</dbReference>
<gene>
    <name evidence="12" type="primary">MRPS5</name>
    <name evidence="12" type="ORF">CDAR_189221</name>
</gene>
<dbReference type="Pfam" id="PF21251">
    <property type="entry name" value="Ribosomal_uS5m_N"/>
    <property type="match status" value="1"/>
</dbReference>
<comment type="caution">
    <text evidence="12">The sequence shown here is derived from an EMBL/GenBank/DDBJ whole genome shotgun (WGS) entry which is preliminary data.</text>
</comment>
<dbReference type="InterPro" id="IPR048584">
    <property type="entry name" value="Ribosomal_uS5m_N"/>
</dbReference>
<accession>A0AAV4SLV7</accession>
<evidence type="ECO:0000313" key="12">
    <source>
        <dbReference type="EMBL" id="GIY35423.1"/>
    </source>
</evidence>
<evidence type="ECO:0000256" key="2">
    <source>
        <dbReference type="ARBA" id="ARBA00008945"/>
    </source>
</evidence>
<feature type="domain" description="S5 DRBM" evidence="11">
    <location>
        <begin position="186"/>
        <end position="250"/>
    </location>
</feature>
<name>A0AAV4SLV7_9ARAC</name>
<dbReference type="GO" id="GO:0005763">
    <property type="term" value="C:mitochondrial small ribosomal subunit"/>
    <property type="evidence" value="ECO:0007669"/>
    <property type="project" value="UniProtKB-ARBA"/>
</dbReference>
<organism evidence="12 13">
    <name type="scientific">Caerostris darwini</name>
    <dbReference type="NCBI Taxonomy" id="1538125"/>
    <lineage>
        <taxon>Eukaryota</taxon>
        <taxon>Metazoa</taxon>
        <taxon>Ecdysozoa</taxon>
        <taxon>Arthropoda</taxon>
        <taxon>Chelicerata</taxon>
        <taxon>Arachnida</taxon>
        <taxon>Araneae</taxon>
        <taxon>Araneomorphae</taxon>
        <taxon>Entelegynae</taxon>
        <taxon>Araneoidea</taxon>
        <taxon>Araneidae</taxon>
        <taxon>Caerostris</taxon>
    </lineage>
</organism>
<dbReference type="InterPro" id="IPR014721">
    <property type="entry name" value="Ribsml_uS5_D2-typ_fold_subgr"/>
</dbReference>
<evidence type="ECO:0000256" key="1">
    <source>
        <dbReference type="ARBA" id="ARBA00004173"/>
    </source>
</evidence>
<dbReference type="FunFam" id="3.30.230.10:FF:000002">
    <property type="entry name" value="30S ribosomal protein S5"/>
    <property type="match status" value="1"/>
</dbReference>
<dbReference type="InterPro" id="IPR005324">
    <property type="entry name" value="Ribosomal_uS5_C"/>
</dbReference>
<keyword evidence="13" id="KW-1185">Reference proteome</keyword>
<evidence type="ECO:0000313" key="13">
    <source>
        <dbReference type="Proteomes" id="UP001054837"/>
    </source>
</evidence>
<evidence type="ECO:0000256" key="6">
    <source>
        <dbReference type="ARBA" id="ARBA00039335"/>
    </source>
</evidence>
<keyword evidence="5 9" id="KW-0687">Ribonucleoprotein</keyword>
<comment type="similarity">
    <text evidence="2 10">Belongs to the universal ribosomal protein uS5 family.</text>
</comment>
<dbReference type="Proteomes" id="UP001054837">
    <property type="component" value="Unassembled WGS sequence"/>
</dbReference>
<dbReference type="FunFam" id="3.30.160.20:FF:000022">
    <property type="entry name" value="28S ribosomal protein S5, mitochondrial"/>
    <property type="match status" value="1"/>
</dbReference>
<evidence type="ECO:0000256" key="4">
    <source>
        <dbReference type="ARBA" id="ARBA00023128"/>
    </source>
</evidence>
<proteinExistence type="inferred from homology"/>
<dbReference type="AlphaFoldDB" id="A0AAV4SLV7"/>
<dbReference type="Pfam" id="PF03719">
    <property type="entry name" value="Ribosomal_S5_C"/>
    <property type="match status" value="1"/>
</dbReference>
<comment type="subunit">
    <text evidence="8">Component of the mitochondrial ribosome small subunit (28S) which comprises a 12S rRNA and about 30 distinct proteins.</text>
</comment>
<evidence type="ECO:0000256" key="7">
    <source>
        <dbReference type="ARBA" id="ARBA00041606"/>
    </source>
</evidence>
<dbReference type="SUPFAM" id="SSF54211">
    <property type="entry name" value="Ribosomal protein S5 domain 2-like"/>
    <property type="match status" value="1"/>
</dbReference>
<comment type="subcellular location">
    <subcellularLocation>
        <location evidence="1">Mitochondrion</location>
    </subcellularLocation>
</comment>
<evidence type="ECO:0000256" key="5">
    <source>
        <dbReference type="ARBA" id="ARBA00023274"/>
    </source>
</evidence>